<comment type="caution">
    <text evidence="2">The sequence shown here is derived from an EMBL/GenBank/DDBJ whole genome shotgun (WGS) entry which is preliminary data.</text>
</comment>
<evidence type="ECO:0000313" key="2">
    <source>
        <dbReference type="EMBL" id="KAK1654791.1"/>
    </source>
</evidence>
<protein>
    <submittedName>
        <fullName evidence="2">Uncharacterized protein</fullName>
    </submittedName>
</protein>
<dbReference type="AlphaFoldDB" id="A0AAJ0A487"/>
<organism evidence="2 3">
    <name type="scientific">Colletotrichum phormii</name>
    <dbReference type="NCBI Taxonomy" id="359342"/>
    <lineage>
        <taxon>Eukaryota</taxon>
        <taxon>Fungi</taxon>
        <taxon>Dikarya</taxon>
        <taxon>Ascomycota</taxon>
        <taxon>Pezizomycotina</taxon>
        <taxon>Sordariomycetes</taxon>
        <taxon>Hypocreomycetidae</taxon>
        <taxon>Glomerellales</taxon>
        <taxon>Glomerellaceae</taxon>
        <taxon>Colletotrichum</taxon>
        <taxon>Colletotrichum acutatum species complex</taxon>
    </lineage>
</organism>
<dbReference type="GeneID" id="85474402"/>
<reference evidence="2" key="1">
    <citation type="submission" date="2021-06" db="EMBL/GenBank/DDBJ databases">
        <title>Comparative genomics, transcriptomics and evolutionary studies reveal genomic signatures of adaptation to plant cell wall in hemibiotrophic fungi.</title>
        <authorList>
            <consortium name="DOE Joint Genome Institute"/>
            <person name="Baroncelli R."/>
            <person name="Diaz J.F."/>
            <person name="Benocci T."/>
            <person name="Peng M."/>
            <person name="Battaglia E."/>
            <person name="Haridas S."/>
            <person name="Andreopoulos W."/>
            <person name="Labutti K."/>
            <person name="Pangilinan J."/>
            <person name="Floch G.L."/>
            <person name="Makela M.R."/>
            <person name="Henrissat B."/>
            <person name="Grigoriev I.V."/>
            <person name="Crouch J.A."/>
            <person name="De Vries R.P."/>
            <person name="Sukno S.A."/>
            <person name="Thon M.R."/>
        </authorList>
    </citation>
    <scope>NUCLEOTIDE SEQUENCE</scope>
    <source>
        <strain evidence="2">CBS 102054</strain>
    </source>
</reference>
<feature type="compositionally biased region" description="Polar residues" evidence="1">
    <location>
        <begin position="126"/>
        <end position="143"/>
    </location>
</feature>
<evidence type="ECO:0000313" key="3">
    <source>
        <dbReference type="Proteomes" id="UP001243989"/>
    </source>
</evidence>
<dbReference type="EMBL" id="JAHMHQ010000002">
    <property type="protein sequence ID" value="KAK1654791.1"/>
    <property type="molecule type" value="Genomic_DNA"/>
</dbReference>
<evidence type="ECO:0000256" key="1">
    <source>
        <dbReference type="SAM" id="MobiDB-lite"/>
    </source>
</evidence>
<accession>A0AAJ0A487</accession>
<dbReference type="Proteomes" id="UP001243989">
    <property type="component" value="Unassembled WGS sequence"/>
</dbReference>
<keyword evidence="3" id="KW-1185">Reference proteome</keyword>
<gene>
    <name evidence="2" type="ORF">BDP81DRAFT_416503</name>
</gene>
<name>A0AAJ0A487_9PEZI</name>
<proteinExistence type="predicted"/>
<feature type="region of interest" description="Disordered" evidence="1">
    <location>
        <begin position="107"/>
        <end position="149"/>
    </location>
</feature>
<dbReference type="RefSeq" id="XP_060450835.1">
    <property type="nucleotide sequence ID" value="XM_060589540.1"/>
</dbReference>
<feature type="compositionally biased region" description="Polar residues" evidence="1">
    <location>
        <begin position="107"/>
        <end position="117"/>
    </location>
</feature>
<sequence>MASLPCAWCCTTHPTPRRWCAEMGGKRGNPKFPSVALGTAVAGILCDVASCFHSCASEEETEEKMRPCCVMWVAVEAPMEAFWKLRRRRRRNLHFYAVAPSSGSVRLSQNQTYQKLSPFTPPPGKSKTSPNPRQGNTRVSQQRGKGKDVPTLVYAWLPVPTSVATPGRRPRPRWR</sequence>